<keyword evidence="2" id="KW-1185">Reference proteome</keyword>
<sequence>MHVAVLEVREAGEVTQELAAKYGVHRATLWRWAKVEARINESQGTKRKKKVMSTACFSPIPVIM</sequence>
<evidence type="ECO:0000313" key="2">
    <source>
        <dbReference type="Proteomes" id="UP000709295"/>
    </source>
</evidence>
<reference evidence="1" key="1">
    <citation type="submission" date="2021-01" db="EMBL/GenBank/DDBJ databases">
        <title>Phytophthora aleatoria, a newly-described species from Pinus radiata is distinct from Phytophthora cactorum isolates based on comparative genomics.</title>
        <authorList>
            <person name="Mcdougal R."/>
            <person name="Panda P."/>
            <person name="Williams N."/>
            <person name="Studholme D.J."/>
        </authorList>
    </citation>
    <scope>NUCLEOTIDE SEQUENCE</scope>
    <source>
        <strain evidence="1">NZFS 4037</strain>
    </source>
</reference>
<organism evidence="1 2">
    <name type="scientific">Phytophthora aleatoria</name>
    <dbReference type="NCBI Taxonomy" id="2496075"/>
    <lineage>
        <taxon>Eukaryota</taxon>
        <taxon>Sar</taxon>
        <taxon>Stramenopiles</taxon>
        <taxon>Oomycota</taxon>
        <taxon>Peronosporomycetes</taxon>
        <taxon>Peronosporales</taxon>
        <taxon>Peronosporaceae</taxon>
        <taxon>Phytophthora</taxon>
    </lineage>
</organism>
<accession>A0A8J5LZ63</accession>
<protein>
    <submittedName>
        <fullName evidence="1">Uncharacterized protein</fullName>
    </submittedName>
</protein>
<name>A0A8J5LZ63_9STRA</name>
<dbReference type="Proteomes" id="UP000709295">
    <property type="component" value="Unassembled WGS sequence"/>
</dbReference>
<dbReference type="EMBL" id="JAENGY010001912">
    <property type="protein sequence ID" value="KAG6946280.1"/>
    <property type="molecule type" value="Genomic_DNA"/>
</dbReference>
<comment type="caution">
    <text evidence="1">The sequence shown here is derived from an EMBL/GenBank/DDBJ whole genome shotgun (WGS) entry which is preliminary data.</text>
</comment>
<evidence type="ECO:0000313" key="1">
    <source>
        <dbReference type="EMBL" id="KAG6946280.1"/>
    </source>
</evidence>
<dbReference type="AlphaFoldDB" id="A0A8J5LZ63"/>
<gene>
    <name evidence="1" type="ORF">JG688_00016136</name>
</gene>
<proteinExistence type="predicted"/>